<protein>
    <recommendedName>
        <fullName evidence="3">Zinc finger C3HC4 RING-type domain-containing protein</fullName>
    </recommendedName>
</protein>
<reference evidence="1" key="1">
    <citation type="submission" date="2020-01" db="EMBL/GenBank/DDBJ databases">
        <authorList>
            <person name="Mishra B."/>
        </authorList>
    </citation>
    <scope>NUCLEOTIDE SEQUENCE [LARGE SCALE GENOMIC DNA]</scope>
</reference>
<gene>
    <name evidence="1" type="ORF">MERR_LOCUS40751</name>
</gene>
<evidence type="ECO:0000313" key="1">
    <source>
        <dbReference type="EMBL" id="CAA7053515.1"/>
    </source>
</evidence>
<dbReference type="AlphaFoldDB" id="A0A6D2KG78"/>
<keyword evidence="2" id="KW-1185">Reference proteome</keyword>
<dbReference type="EMBL" id="CACVBM020001540">
    <property type="protein sequence ID" value="CAA7053515.1"/>
    <property type="molecule type" value="Genomic_DNA"/>
</dbReference>
<dbReference type="Proteomes" id="UP000467841">
    <property type="component" value="Unassembled WGS sequence"/>
</dbReference>
<evidence type="ECO:0000313" key="2">
    <source>
        <dbReference type="Proteomes" id="UP000467841"/>
    </source>
</evidence>
<accession>A0A6D2KG78</accession>
<evidence type="ECO:0008006" key="3">
    <source>
        <dbReference type="Google" id="ProtNLM"/>
    </source>
</evidence>
<organism evidence="1 2">
    <name type="scientific">Microthlaspi erraticum</name>
    <dbReference type="NCBI Taxonomy" id="1685480"/>
    <lineage>
        <taxon>Eukaryota</taxon>
        <taxon>Viridiplantae</taxon>
        <taxon>Streptophyta</taxon>
        <taxon>Embryophyta</taxon>
        <taxon>Tracheophyta</taxon>
        <taxon>Spermatophyta</taxon>
        <taxon>Magnoliopsida</taxon>
        <taxon>eudicotyledons</taxon>
        <taxon>Gunneridae</taxon>
        <taxon>Pentapetalae</taxon>
        <taxon>rosids</taxon>
        <taxon>malvids</taxon>
        <taxon>Brassicales</taxon>
        <taxon>Brassicaceae</taxon>
        <taxon>Coluteocarpeae</taxon>
        <taxon>Microthlaspi</taxon>
    </lineage>
</organism>
<name>A0A6D2KG78_9BRAS</name>
<comment type="caution">
    <text evidence="1">The sequence shown here is derived from an EMBL/GenBank/DDBJ whole genome shotgun (WGS) entry which is preliminary data.</text>
</comment>
<sequence>MFSLYIRHNFCLKCVGKWTVGQGKPTSIECRKVIPEMRWEMDSTLPLSLPFVWPKYNEREEMKAESGLSLDRSRGIGKTITKCNIFLEKAQAAAAAATETSTSQAAANGNEHQPMEVEVDGEKQKAQAAAKASTDFFFISFY</sequence>
<proteinExistence type="predicted"/>